<evidence type="ECO:0000313" key="2">
    <source>
        <dbReference type="EMBL" id="MBP1045661.1"/>
    </source>
</evidence>
<name>A0ABS4CGC2_9ENTE</name>
<dbReference type="Proteomes" id="UP000673375">
    <property type="component" value="Unassembled WGS sequence"/>
</dbReference>
<gene>
    <name evidence="2" type="ORF">I6N96_05175</name>
</gene>
<evidence type="ECO:0000313" key="3">
    <source>
        <dbReference type="Proteomes" id="UP000673375"/>
    </source>
</evidence>
<evidence type="ECO:0000256" key="1">
    <source>
        <dbReference type="SAM" id="Phobius"/>
    </source>
</evidence>
<comment type="caution">
    <text evidence="2">The sequence shown here is derived from an EMBL/GenBank/DDBJ whole genome shotgun (WGS) entry which is preliminary data.</text>
</comment>
<dbReference type="EMBL" id="JAEDXU010000002">
    <property type="protein sequence ID" value="MBP1045661.1"/>
    <property type="molecule type" value="Genomic_DNA"/>
</dbReference>
<keyword evidence="3" id="KW-1185">Reference proteome</keyword>
<sequence>MKESGEFRKLLEKYKWGQATAEEKAVVEKELEKAEAIQEYLFELEELPVPEHFEQQEEEASASHVRRLVRRRWLKHGVITGVLIFLVLIGGWSIGRPLLDKLFFDPTEGRTEKTYSEYELYKMIENNISIGGYALEAVHIEQMGIGTYVLSDSYYDVLKNETRVQVTTLKKGKIESQPLSVTYENPMFSYMGISTEEMFGPSRNQELDDLKEKVSKLPETAVMKVKLYFDSYKEVNLETVKELVLDQKLSHVLTAGIASSSLESGFQSSFGIRFNGSYAGYGDGRHFTNMAQVSQLNKEYPSLLQNGNVMINSAPEKLEQHYRSMLNYLLDNKELGEEIERIFNPMVYTSQSSESQGELSTFVQMETYNQQLEAAKRYVEEHGVVVADLTVLIHPDEFNALIENELVSMIGIEGVELINSNLW</sequence>
<evidence type="ECO:0008006" key="4">
    <source>
        <dbReference type="Google" id="ProtNLM"/>
    </source>
</evidence>
<keyword evidence="1" id="KW-1133">Transmembrane helix</keyword>
<protein>
    <recommendedName>
        <fullName evidence="4">Sigma factor regulator C-terminal domain-containing protein</fullName>
    </recommendedName>
</protein>
<keyword evidence="1" id="KW-0812">Transmembrane</keyword>
<dbReference type="RefSeq" id="WP_209556448.1">
    <property type="nucleotide sequence ID" value="NZ_JAEDXU010000002.1"/>
</dbReference>
<feature type="transmembrane region" description="Helical" evidence="1">
    <location>
        <begin position="73"/>
        <end position="94"/>
    </location>
</feature>
<proteinExistence type="predicted"/>
<organism evidence="2 3">
    <name type="scientific">Enterococcus larvae</name>
    <dbReference type="NCBI Taxonomy" id="2794352"/>
    <lineage>
        <taxon>Bacteria</taxon>
        <taxon>Bacillati</taxon>
        <taxon>Bacillota</taxon>
        <taxon>Bacilli</taxon>
        <taxon>Lactobacillales</taxon>
        <taxon>Enterococcaceae</taxon>
        <taxon>Enterococcus</taxon>
    </lineage>
</organism>
<accession>A0ABS4CGC2</accession>
<keyword evidence="1" id="KW-0472">Membrane</keyword>
<reference evidence="2 3" key="1">
    <citation type="submission" date="2020-12" db="EMBL/GenBank/DDBJ databases">
        <title>Vagococcus allomyrinae sp. nov. and Enterococcus lavae sp. nov., isolated from the larvae of Allomyrina dichotoma.</title>
        <authorList>
            <person name="Lee S.D."/>
        </authorList>
    </citation>
    <scope>NUCLEOTIDE SEQUENCE [LARGE SCALE GENOMIC DNA]</scope>
    <source>
        <strain evidence="2 3">BWM-S5</strain>
    </source>
</reference>